<dbReference type="AlphaFoldDB" id="A0A2I3GDZ5"/>
<organism evidence="1 2">
    <name type="scientific">Nomascus leucogenys</name>
    <name type="common">Northern white-cheeked gibbon</name>
    <name type="synonym">Hylobates leucogenys</name>
    <dbReference type="NCBI Taxonomy" id="61853"/>
    <lineage>
        <taxon>Eukaryota</taxon>
        <taxon>Metazoa</taxon>
        <taxon>Chordata</taxon>
        <taxon>Craniata</taxon>
        <taxon>Vertebrata</taxon>
        <taxon>Euteleostomi</taxon>
        <taxon>Mammalia</taxon>
        <taxon>Eutheria</taxon>
        <taxon>Euarchontoglires</taxon>
        <taxon>Primates</taxon>
        <taxon>Haplorrhini</taxon>
        <taxon>Catarrhini</taxon>
        <taxon>Hylobatidae</taxon>
        <taxon>Nomascus</taxon>
    </lineage>
</organism>
<dbReference type="Proteomes" id="UP000001073">
    <property type="component" value="Chromosome 22a"/>
</dbReference>
<reference evidence="1" key="3">
    <citation type="submission" date="2025-09" db="UniProtKB">
        <authorList>
            <consortium name="Ensembl"/>
        </authorList>
    </citation>
    <scope>IDENTIFICATION</scope>
</reference>
<name>A0A2I3GDZ5_NOMLE</name>
<reference evidence="1" key="2">
    <citation type="submission" date="2025-08" db="UniProtKB">
        <authorList>
            <consortium name="Ensembl"/>
        </authorList>
    </citation>
    <scope>IDENTIFICATION</scope>
</reference>
<reference evidence="1 2" key="1">
    <citation type="submission" date="2012-10" db="EMBL/GenBank/DDBJ databases">
        <authorList>
            <consortium name="Gibbon Genome Sequencing Consortium"/>
        </authorList>
    </citation>
    <scope>NUCLEOTIDE SEQUENCE [LARGE SCALE GENOMIC DNA]</scope>
</reference>
<keyword evidence="2" id="KW-1185">Reference proteome</keyword>
<sequence>MKMWTQTCKAAWGRGKRSPPQWPRPQHHPKDIPLVASPASSWVNSLRCFVCFPHACELHNLSLTVHLLDLFH</sequence>
<protein>
    <submittedName>
        <fullName evidence="1">Uncharacterized protein</fullName>
    </submittedName>
</protein>
<dbReference type="Ensembl" id="ENSNLET00000042798.1">
    <property type="protein sequence ID" value="ENSNLEP00000029509.1"/>
    <property type="gene ID" value="ENSNLEG00000031261.1"/>
</dbReference>
<proteinExistence type="predicted"/>
<accession>A0A2I3GDZ5</accession>
<evidence type="ECO:0000313" key="2">
    <source>
        <dbReference type="Proteomes" id="UP000001073"/>
    </source>
</evidence>
<dbReference type="InParanoid" id="A0A2I3GDZ5"/>
<evidence type="ECO:0000313" key="1">
    <source>
        <dbReference type="Ensembl" id="ENSNLEP00000029509.1"/>
    </source>
</evidence>
<dbReference type="EMBL" id="ADFV01058666">
    <property type="status" value="NOT_ANNOTATED_CDS"/>
    <property type="molecule type" value="Genomic_DNA"/>
</dbReference>